<reference evidence="2" key="1">
    <citation type="submission" date="2022-06" db="EMBL/GenBank/DDBJ databases">
        <title>A novel DMS-producing enzyme.</title>
        <authorList>
            <person name="Zhang Y."/>
        </authorList>
    </citation>
    <scope>NUCLEOTIDE SEQUENCE</scope>
    <source>
        <strain evidence="2">RT37</strain>
    </source>
</reference>
<gene>
    <name evidence="2" type="ORF">NFG58_10050</name>
</gene>
<name>A0AAU7KN63_9GAMM</name>
<accession>A0AAU7KN63</accession>
<sequence length="80" mass="9154">MQRHQLPNGGDYSSVTRHTHDALGNRETTTLPDGQTLAWLRYGSGHVHAMTLDQRELMAFERDDLHREVRRHQGSSAWCG</sequence>
<organism evidence="2">
    <name type="scientific">Halomonas sp. RT37</name>
    <dbReference type="NCBI Taxonomy" id="2950872"/>
    <lineage>
        <taxon>Bacteria</taxon>
        <taxon>Pseudomonadati</taxon>
        <taxon>Pseudomonadota</taxon>
        <taxon>Gammaproteobacteria</taxon>
        <taxon>Oceanospirillales</taxon>
        <taxon>Halomonadaceae</taxon>
        <taxon>Halomonas</taxon>
    </lineage>
</organism>
<dbReference type="RefSeq" id="WP_253029262.1">
    <property type="nucleotide sequence ID" value="NZ_CP098827.1"/>
</dbReference>
<feature type="region of interest" description="Disordered" evidence="1">
    <location>
        <begin position="1"/>
        <end position="30"/>
    </location>
</feature>
<proteinExistence type="predicted"/>
<evidence type="ECO:0000313" key="2">
    <source>
        <dbReference type="EMBL" id="XBO73009.1"/>
    </source>
</evidence>
<dbReference type="AlphaFoldDB" id="A0AAU7KN63"/>
<protein>
    <submittedName>
        <fullName evidence="2">Uncharacterized protein</fullName>
    </submittedName>
</protein>
<dbReference type="EMBL" id="CP098827">
    <property type="protein sequence ID" value="XBO73009.1"/>
    <property type="molecule type" value="Genomic_DNA"/>
</dbReference>
<evidence type="ECO:0000256" key="1">
    <source>
        <dbReference type="SAM" id="MobiDB-lite"/>
    </source>
</evidence>